<organism evidence="1 2">
    <name type="scientific">Dreissena polymorpha</name>
    <name type="common">Zebra mussel</name>
    <name type="synonym">Mytilus polymorpha</name>
    <dbReference type="NCBI Taxonomy" id="45954"/>
    <lineage>
        <taxon>Eukaryota</taxon>
        <taxon>Metazoa</taxon>
        <taxon>Spiralia</taxon>
        <taxon>Lophotrochozoa</taxon>
        <taxon>Mollusca</taxon>
        <taxon>Bivalvia</taxon>
        <taxon>Autobranchia</taxon>
        <taxon>Heteroconchia</taxon>
        <taxon>Euheterodonta</taxon>
        <taxon>Imparidentia</taxon>
        <taxon>Neoheterodontei</taxon>
        <taxon>Myida</taxon>
        <taxon>Dreissenoidea</taxon>
        <taxon>Dreissenidae</taxon>
        <taxon>Dreissena</taxon>
    </lineage>
</organism>
<comment type="caution">
    <text evidence="1">The sequence shown here is derived from an EMBL/GenBank/DDBJ whole genome shotgun (WGS) entry which is preliminary data.</text>
</comment>
<accession>A0A9D4JEQ4</accession>
<name>A0A9D4JEQ4_DREPO</name>
<gene>
    <name evidence="1" type="ORF">DPMN_133354</name>
</gene>
<dbReference type="EMBL" id="JAIWYP010000006">
    <property type="protein sequence ID" value="KAH3805057.1"/>
    <property type="molecule type" value="Genomic_DNA"/>
</dbReference>
<proteinExistence type="predicted"/>
<dbReference type="Proteomes" id="UP000828390">
    <property type="component" value="Unassembled WGS sequence"/>
</dbReference>
<protein>
    <submittedName>
        <fullName evidence="1">Uncharacterized protein</fullName>
    </submittedName>
</protein>
<evidence type="ECO:0000313" key="1">
    <source>
        <dbReference type="EMBL" id="KAH3805057.1"/>
    </source>
</evidence>
<keyword evidence="2" id="KW-1185">Reference proteome</keyword>
<dbReference type="AlphaFoldDB" id="A0A9D4JEQ4"/>
<reference evidence="1" key="1">
    <citation type="journal article" date="2019" name="bioRxiv">
        <title>The Genome of the Zebra Mussel, Dreissena polymorpha: A Resource for Invasive Species Research.</title>
        <authorList>
            <person name="McCartney M.A."/>
            <person name="Auch B."/>
            <person name="Kono T."/>
            <person name="Mallez S."/>
            <person name="Zhang Y."/>
            <person name="Obille A."/>
            <person name="Becker A."/>
            <person name="Abrahante J.E."/>
            <person name="Garbe J."/>
            <person name="Badalamenti J.P."/>
            <person name="Herman A."/>
            <person name="Mangelson H."/>
            <person name="Liachko I."/>
            <person name="Sullivan S."/>
            <person name="Sone E.D."/>
            <person name="Koren S."/>
            <person name="Silverstein K.A.T."/>
            <person name="Beckman K.B."/>
            <person name="Gohl D.M."/>
        </authorList>
    </citation>
    <scope>NUCLEOTIDE SEQUENCE</scope>
    <source>
        <strain evidence="1">Duluth1</strain>
        <tissue evidence="1">Whole animal</tissue>
    </source>
</reference>
<reference evidence="1" key="2">
    <citation type="submission" date="2020-11" db="EMBL/GenBank/DDBJ databases">
        <authorList>
            <person name="McCartney M.A."/>
            <person name="Auch B."/>
            <person name="Kono T."/>
            <person name="Mallez S."/>
            <person name="Becker A."/>
            <person name="Gohl D.M."/>
            <person name="Silverstein K.A.T."/>
            <person name="Koren S."/>
            <person name="Bechman K.B."/>
            <person name="Herman A."/>
            <person name="Abrahante J.E."/>
            <person name="Garbe J."/>
        </authorList>
    </citation>
    <scope>NUCLEOTIDE SEQUENCE</scope>
    <source>
        <strain evidence="1">Duluth1</strain>
        <tissue evidence="1">Whole animal</tissue>
    </source>
</reference>
<evidence type="ECO:0000313" key="2">
    <source>
        <dbReference type="Proteomes" id="UP000828390"/>
    </source>
</evidence>
<sequence length="83" mass="9372">MKFKPIKSSSLFLKKGKGTGPILLQNKWRTHADSDSAISKDPWKVVQKLSQRKVKCYRDAAAVRRLDASNGQERSTWEGQGLI</sequence>